<dbReference type="AlphaFoldDB" id="A0A485LV73"/>
<comment type="similarity">
    <text evidence="2">Belongs to the PA-phosphatase related phosphoesterase family.</text>
</comment>
<dbReference type="GO" id="GO:0008195">
    <property type="term" value="F:phosphatidate phosphatase activity"/>
    <property type="evidence" value="ECO:0007669"/>
    <property type="project" value="TreeGrafter"/>
</dbReference>
<dbReference type="PANTHER" id="PTHR10165">
    <property type="entry name" value="LIPID PHOSPHATE PHOSPHATASE"/>
    <property type="match status" value="1"/>
</dbReference>
<feature type="transmembrane region" description="Helical" evidence="6">
    <location>
        <begin position="227"/>
        <end position="247"/>
    </location>
</feature>
<dbReference type="PANTHER" id="PTHR10165:SF35">
    <property type="entry name" value="RE23632P"/>
    <property type="match status" value="1"/>
</dbReference>
<dbReference type="Proteomes" id="UP000332933">
    <property type="component" value="Unassembled WGS sequence"/>
</dbReference>
<dbReference type="SUPFAM" id="SSF48317">
    <property type="entry name" value="Acid phosphatase/Vanadium-dependent haloperoxidase"/>
    <property type="match status" value="1"/>
</dbReference>
<dbReference type="EMBL" id="VJMH01007518">
    <property type="protein sequence ID" value="KAF0682594.1"/>
    <property type="molecule type" value="Genomic_DNA"/>
</dbReference>
<evidence type="ECO:0000256" key="4">
    <source>
        <dbReference type="ARBA" id="ARBA00022989"/>
    </source>
</evidence>
<organism evidence="9 10">
    <name type="scientific">Aphanomyces stellatus</name>
    <dbReference type="NCBI Taxonomy" id="120398"/>
    <lineage>
        <taxon>Eukaryota</taxon>
        <taxon>Sar</taxon>
        <taxon>Stramenopiles</taxon>
        <taxon>Oomycota</taxon>
        <taxon>Saprolegniomycetes</taxon>
        <taxon>Saprolegniales</taxon>
        <taxon>Verrucalvaceae</taxon>
        <taxon>Aphanomyces</taxon>
    </lineage>
</organism>
<evidence type="ECO:0000313" key="9">
    <source>
        <dbReference type="EMBL" id="VFU01926.1"/>
    </source>
</evidence>
<evidence type="ECO:0000256" key="1">
    <source>
        <dbReference type="ARBA" id="ARBA00004141"/>
    </source>
</evidence>
<reference evidence="9 10" key="1">
    <citation type="submission" date="2019-03" db="EMBL/GenBank/DDBJ databases">
        <authorList>
            <person name="Gaulin E."/>
            <person name="Dumas B."/>
        </authorList>
    </citation>
    <scope>NUCLEOTIDE SEQUENCE [LARGE SCALE GENOMIC DNA]</scope>
    <source>
        <strain evidence="9">CBS 568.67</strain>
    </source>
</reference>
<dbReference type="OrthoDB" id="8907274at2759"/>
<evidence type="ECO:0000313" key="10">
    <source>
        <dbReference type="Proteomes" id="UP000332933"/>
    </source>
</evidence>
<reference evidence="8" key="2">
    <citation type="submission" date="2019-06" db="EMBL/GenBank/DDBJ databases">
        <title>Genomics analysis of Aphanomyces spp. identifies a new class of oomycete effector associated with host adaptation.</title>
        <authorList>
            <person name="Gaulin E."/>
        </authorList>
    </citation>
    <scope>NUCLEOTIDE SEQUENCE</scope>
    <source>
        <strain evidence="8">CBS 578.67</strain>
    </source>
</reference>
<dbReference type="Gene3D" id="1.20.144.10">
    <property type="entry name" value="Phosphatidic acid phosphatase type 2/haloperoxidase"/>
    <property type="match status" value="1"/>
</dbReference>
<dbReference type="GO" id="GO:0016020">
    <property type="term" value="C:membrane"/>
    <property type="evidence" value="ECO:0007669"/>
    <property type="project" value="UniProtKB-SubCell"/>
</dbReference>
<keyword evidence="3 6" id="KW-0812">Transmembrane</keyword>
<gene>
    <name evidence="9" type="primary">Aste57867_25301</name>
    <name evidence="8" type="ORF">As57867_025223</name>
    <name evidence="9" type="ORF">ASTE57867_25301</name>
</gene>
<feature type="transmembrane region" description="Helical" evidence="6">
    <location>
        <begin position="193"/>
        <end position="215"/>
    </location>
</feature>
<feature type="domain" description="Phosphatidic acid phosphatase type 2/haloperoxidase" evidence="7">
    <location>
        <begin position="96"/>
        <end position="242"/>
    </location>
</feature>
<dbReference type="Pfam" id="PF01569">
    <property type="entry name" value="PAP2"/>
    <property type="match status" value="1"/>
</dbReference>
<sequence length="271" mass="29587">MAELHAWKEVQWVSPLITAIIYAIITIVTQMGHPNDRYLKSFNLSMSETTSHAYHEDTVSYPLLCGMSAVVWIVYCVVLEYLLQRDAKKFRIHMATLMLGCLEAVLLTIAVTSAIKTSVGFLRPNFASVCKPILQANGSYVCSVAASEYEKSMISFPSGHASTGTAAGFFTTLYALWTLYFRAPAAADRDLSFVRQVCFLPALAPTLLALTVSVSRVTDFKHHTIDITMGTLLGLLFASVTFVRVLAAVPSTTSGGDHHLVVGETPLDIQS</sequence>
<feature type="transmembrane region" description="Helical" evidence="6">
    <location>
        <begin position="61"/>
        <end position="83"/>
    </location>
</feature>
<dbReference type="GO" id="GO:0046839">
    <property type="term" value="P:phospholipid dephosphorylation"/>
    <property type="evidence" value="ECO:0007669"/>
    <property type="project" value="TreeGrafter"/>
</dbReference>
<dbReference type="InterPro" id="IPR000326">
    <property type="entry name" value="PAP2/HPO"/>
</dbReference>
<dbReference type="InterPro" id="IPR043216">
    <property type="entry name" value="PAP-like"/>
</dbReference>
<accession>A0A485LV73</accession>
<dbReference type="SMART" id="SM00014">
    <property type="entry name" value="acidPPc"/>
    <property type="match status" value="1"/>
</dbReference>
<evidence type="ECO:0000256" key="2">
    <source>
        <dbReference type="ARBA" id="ARBA00008816"/>
    </source>
</evidence>
<keyword evidence="4 6" id="KW-1133">Transmembrane helix</keyword>
<evidence type="ECO:0000256" key="5">
    <source>
        <dbReference type="ARBA" id="ARBA00023136"/>
    </source>
</evidence>
<feature type="transmembrane region" description="Helical" evidence="6">
    <location>
        <begin position="161"/>
        <end position="181"/>
    </location>
</feature>
<dbReference type="GO" id="GO:0006644">
    <property type="term" value="P:phospholipid metabolic process"/>
    <property type="evidence" value="ECO:0007669"/>
    <property type="project" value="InterPro"/>
</dbReference>
<evidence type="ECO:0000259" key="7">
    <source>
        <dbReference type="SMART" id="SM00014"/>
    </source>
</evidence>
<proteinExistence type="inferred from homology"/>
<keyword evidence="5 6" id="KW-0472">Membrane</keyword>
<evidence type="ECO:0000313" key="8">
    <source>
        <dbReference type="EMBL" id="KAF0682594.1"/>
    </source>
</evidence>
<protein>
    <submittedName>
        <fullName evidence="9">Aste57867_25301 protein</fullName>
    </submittedName>
</protein>
<feature type="transmembrane region" description="Helical" evidence="6">
    <location>
        <begin position="12"/>
        <end position="32"/>
    </location>
</feature>
<name>A0A485LV73_9STRA</name>
<feature type="transmembrane region" description="Helical" evidence="6">
    <location>
        <begin position="95"/>
        <end position="115"/>
    </location>
</feature>
<keyword evidence="10" id="KW-1185">Reference proteome</keyword>
<evidence type="ECO:0000256" key="6">
    <source>
        <dbReference type="SAM" id="Phobius"/>
    </source>
</evidence>
<dbReference type="EMBL" id="CAADRA010007544">
    <property type="protein sequence ID" value="VFU01926.1"/>
    <property type="molecule type" value="Genomic_DNA"/>
</dbReference>
<evidence type="ECO:0000256" key="3">
    <source>
        <dbReference type="ARBA" id="ARBA00022692"/>
    </source>
</evidence>
<dbReference type="InterPro" id="IPR036938">
    <property type="entry name" value="PAP2/HPO_sf"/>
</dbReference>
<comment type="subcellular location">
    <subcellularLocation>
        <location evidence="1">Membrane</location>
        <topology evidence="1">Multi-pass membrane protein</topology>
    </subcellularLocation>
</comment>